<protein>
    <submittedName>
        <fullName evidence="1">Uncharacterized protein</fullName>
    </submittedName>
</protein>
<dbReference type="EMBL" id="OV725082">
    <property type="protein sequence ID" value="CAH1405462.1"/>
    <property type="molecule type" value="Genomic_DNA"/>
</dbReference>
<gene>
    <name evidence="1" type="ORF">NEZAVI_LOCUS13675</name>
</gene>
<evidence type="ECO:0000313" key="1">
    <source>
        <dbReference type="EMBL" id="CAH1405462.1"/>
    </source>
</evidence>
<proteinExistence type="predicted"/>
<dbReference type="AlphaFoldDB" id="A0A9P0MWX1"/>
<name>A0A9P0MWX1_NEZVI</name>
<keyword evidence="2" id="KW-1185">Reference proteome</keyword>
<sequence>MCMLYIHSIKVHIRMFRGFICCQWYIPLNHWSIAQRLPDVLDALSQSRSTTDQDAEPAGCAEKLVLDLGNASTDRKRQLFCRIVPLQVPIHANAENARGRPKVDSYINVYALLVITD</sequence>
<dbReference type="Proteomes" id="UP001152798">
    <property type="component" value="Chromosome 6"/>
</dbReference>
<organism evidence="1 2">
    <name type="scientific">Nezara viridula</name>
    <name type="common">Southern green stink bug</name>
    <name type="synonym">Cimex viridulus</name>
    <dbReference type="NCBI Taxonomy" id="85310"/>
    <lineage>
        <taxon>Eukaryota</taxon>
        <taxon>Metazoa</taxon>
        <taxon>Ecdysozoa</taxon>
        <taxon>Arthropoda</taxon>
        <taxon>Hexapoda</taxon>
        <taxon>Insecta</taxon>
        <taxon>Pterygota</taxon>
        <taxon>Neoptera</taxon>
        <taxon>Paraneoptera</taxon>
        <taxon>Hemiptera</taxon>
        <taxon>Heteroptera</taxon>
        <taxon>Panheteroptera</taxon>
        <taxon>Pentatomomorpha</taxon>
        <taxon>Pentatomoidea</taxon>
        <taxon>Pentatomidae</taxon>
        <taxon>Pentatominae</taxon>
        <taxon>Nezara</taxon>
    </lineage>
</organism>
<accession>A0A9P0MWX1</accession>
<reference evidence="1" key="1">
    <citation type="submission" date="2022-01" db="EMBL/GenBank/DDBJ databases">
        <authorList>
            <person name="King R."/>
        </authorList>
    </citation>
    <scope>NUCLEOTIDE SEQUENCE</scope>
</reference>
<dbReference type="OrthoDB" id="6623843at2759"/>
<evidence type="ECO:0000313" key="2">
    <source>
        <dbReference type="Proteomes" id="UP001152798"/>
    </source>
</evidence>